<keyword evidence="2" id="KW-1185">Reference proteome</keyword>
<dbReference type="RefSeq" id="WP_220639623.1">
    <property type="nucleotide sequence ID" value="NZ_CP080429.1"/>
</dbReference>
<evidence type="ECO:0000313" key="1">
    <source>
        <dbReference type="EMBL" id="QYJ67278.1"/>
    </source>
</evidence>
<sequence length="302" mass="34938">MKTKLKLRTLAQLLIIVLPFVTFAQISGNQIYNNNNNRQNNSYTQNTKIAVTANVSELALSAAVMINVAPDALVVTFGLNQEAKTVEECNRLINNRIEGFLQKTRKLGIKKDDSYVDFISQTRVYDYDVADTKITQFENGFEIKKNIIIKLKDITAFDTLTTLASGYEIYDIVKAEYIKEDTEAINDMLFEEALKIVKNKRKRHVKAFNAIVDKHPLTVDYNFYSMMPKNQYKEYKAFESSDINVYNYKNRKNYVQKEKRKNHTFYYQGLDAASFDKVINPAVPQVGLQYVVEVKVVYHIKR</sequence>
<organism evidence="1 2">
    <name type="scientific">Flavobacterium litorale</name>
    <dbReference type="NCBI Taxonomy" id="2856519"/>
    <lineage>
        <taxon>Bacteria</taxon>
        <taxon>Pseudomonadati</taxon>
        <taxon>Bacteroidota</taxon>
        <taxon>Flavobacteriia</taxon>
        <taxon>Flavobacteriales</taxon>
        <taxon>Flavobacteriaceae</taxon>
        <taxon>Flavobacterium</taxon>
    </lineage>
</organism>
<protein>
    <submittedName>
        <fullName evidence="1">SIMPL domain-containing protein</fullName>
    </submittedName>
</protein>
<dbReference type="Gene3D" id="3.30.110.170">
    <property type="entry name" value="Protein of unknown function (DUF541), domain 1"/>
    <property type="match status" value="1"/>
</dbReference>
<accession>A0ABX8V355</accession>
<name>A0ABX8V355_9FLAO</name>
<proteinExistence type="predicted"/>
<dbReference type="EMBL" id="CP080429">
    <property type="protein sequence ID" value="QYJ67278.1"/>
    <property type="molecule type" value="Genomic_DNA"/>
</dbReference>
<dbReference type="Pfam" id="PF04402">
    <property type="entry name" value="SIMPL"/>
    <property type="match status" value="1"/>
</dbReference>
<dbReference type="InterPro" id="IPR007497">
    <property type="entry name" value="SIMPL/DUF541"/>
</dbReference>
<gene>
    <name evidence="1" type="ORF">K1I41_06780</name>
</gene>
<reference evidence="1 2" key="1">
    <citation type="submission" date="2021-07" db="EMBL/GenBank/DDBJ databases">
        <title>Flavobacterium WSW3-B6 sp.nov, isolated from seaweed.</title>
        <authorList>
            <person name="Muhammad N."/>
            <person name="Ho H."/>
            <person name="Lee Y.-J."/>
            <person name="Nguyen T."/>
            <person name="Ho J."/>
            <person name="Kim S.-G."/>
        </authorList>
    </citation>
    <scope>NUCLEOTIDE SEQUENCE [LARGE SCALE GENOMIC DNA]</scope>
    <source>
        <strain evidence="1 2">WSW3-B6</strain>
    </source>
</reference>
<dbReference type="Proteomes" id="UP000825381">
    <property type="component" value="Chromosome"/>
</dbReference>
<evidence type="ECO:0000313" key="2">
    <source>
        <dbReference type="Proteomes" id="UP000825381"/>
    </source>
</evidence>
<dbReference type="Gene3D" id="3.30.70.2970">
    <property type="entry name" value="Protein of unknown function (DUF541), domain 2"/>
    <property type="match status" value="1"/>
</dbReference>